<dbReference type="STRING" id="679197.HMPREF9336_03094"/>
<dbReference type="PANTHER" id="PTHR47829">
    <property type="entry name" value="HYDROLASE, PUTATIVE (AFU_ORTHOLOGUE AFUA_1G12880)-RELATED"/>
    <property type="match status" value="1"/>
</dbReference>
<evidence type="ECO:0000313" key="2">
    <source>
        <dbReference type="EMBL" id="EFV12063.1"/>
    </source>
</evidence>
<reference evidence="2 3" key="1">
    <citation type="journal article" date="2011" name="Stand. Genomic Sci.">
        <title>High quality draft genome sequence of Segniliparus rugosus CDC 945(T)= (ATCC BAA-974(T)).</title>
        <authorList>
            <person name="Earl A.M."/>
            <person name="Desjardins C.A."/>
            <person name="Fitzgerald M.G."/>
            <person name="Arachchi H.M."/>
            <person name="Zeng Q."/>
            <person name="Mehta T."/>
            <person name="Griggs A."/>
            <person name="Birren B.W."/>
            <person name="Toney N.C."/>
            <person name="Carr J."/>
            <person name="Posey J."/>
            <person name="Butler W.R."/>
        </authorList>
    </citation>
    <scope>NUCLEOTIDE SEQUENCE [LARGE SCALE GENOMIC DNA]</scope>
    <source>
        <strain evidence="3">ATCC BAA-974 / DSM 45345 / CCUG 50838 / CIP 108380 / JCM 13579 / CDC 945</strain>
    </source>
</reference>
<dbReference type="PANTHER" id="PTHR47829:SF1">
    <property type="entry name" value="HAD FAMILY PHOSPHATASE"/>
    <property type="match status" value="1"/>
</dbReference>
<organism evidence="2 3">
    <name type="scientific">Segniliparus rugosus (strain ATCC BAA-974 / DSM 45345 / CCUG 50838 / CIP 108380 / JCM 13579 / CDC 945)</name>
    <dbReference type="NCBI Taxonomy" id="679197"/>
    <lineage>
        <taxon>Bacteria</taxon>
        <taxon>Bacillati</taxon>
        <taxon>Actinomycetota</taxon>
        <taxon>Actinomycetes</taxon>
        <taxon>Mycobacteriales</taxon>
        <taxon>Segniliparaceae</taxon>
        <taxon>Segniliparus</taxon>
    </lineage>
</organism>
<dbReference type="AlphaFoldDB" id="E5XUC2"/>
<dbReference type="InterPro" id="IPR041726">
    <property type="entry name" value="ACAD10_11_N"/>
</dbReference>
<dbReference type="Proteomes" id="UP000004816">
    <property type="component" value="Unassembled WGS sequence"/>
</dbReference>
<gene>
    <name evidence="2" type="ORF">HMPREF9336_03094</name>
</gene>
<dbReference type="OrthoDB" id="3806873at2"/>
<proteinExistence type="predicted"/>
<dbReference type="Pfam" id="PF01636">
    <property type="entry name" value="APH"/>
    <property type="match status" value="1"/>
</dbReference>
<comment type="caution">
    <text evidence="2">The sequence shown here is derived from an EMBL/GenBank/DDBJ whole genome shotgun (WGS) entry which is preliminary data.</text>
</comment>
<dbReference type="EMBL" id="ACZI02000001">
    <property type="protein sequence ID" value="EFV12063.1"/>
    <property type="molecule type" value="Genomic_DNA"/>
</dbReference>
<accession>E5XUC2</accession>
<dbReference type="Gene3D" id="3.30.200.20">
    <property type="entry name" value="Phosphorylase Kinase, domain 1"/>
    <property type="match status" value="1"/>
</dbReference>
<dbReference type="SUPFAM" id="SSF56112">
    <property type="entry name" value="Protein kinase-like (PK-like)"/>
    <property type="match status" value="1"/>
</dbReference>
<dbReference type="eggNOG" id="COG3173">
    <property type="taxonomic scope" value="Bacteria"/>
</dbReference>
<sequence>MAAIDQPGELRQEDSFDVAALGAWLAERVPGLGGLPEVRQYPGGASNLTYLLTYPDRELVLRRPPAGRKAASAHDMKREFFVQKQLGPVYRYVPEVLALCEDDSVLGSDFYVMERLRGVILRRDLPAGASLGEAGARALSERAVDSLVELHRVDAERSGLASLGKGEGYVARQVAGWSKRYAAARTENVGDFEKVMEWLARNQQADVATVVIHNDFRLDNVVVDDLESLQVIGVLDWEMATLGDPLMDLGGALAYWTQADDDEIALRYRRQPTHLPGMLTRAEVLGRYVERTGFAPADWTFYEVFGFFRLAAILQQIYFRYHHGQTTNPAFKDFWLFVNYLEQRCKALAGV</sequence>
<name>E5XUC2_SEGRC</name>
<keyword evidence="3" id="KW-1185">Reference proteome</keyword>
<dbReference type="InterPro" id="IPR011009">
    <property type="entry name" value="Kinase-like_dom_sf"/>
</dbReference>
<dbReference type="InterPro" id="IPR002575">
    <property type="entry name" value="Aminoglycoside_PTrfase"/>
</dbReference>
<dbReference type="CDD" id="cd05154">
    <property type="entry name" value="ACAD10_11_N-like"/>
    <property type="match status" value="1"/>
</dbReference>
<dbReference type="Gene3D" id="3.90.1200.10">
    <property type="match status" value="1"/>
</dbReference>
<evidence type="ECO:0000313" key="3">
    <source>
        <dbReference type="Proteomes" id="UP000004816"/>
    </source>
</evidence>
<dbReference type="InterPro" id="IPR052898">
    <property type="entry name" value="ACAD10-like"/>
</dbReference>
<protein>
    <recommendedName>
        <fullName evidence="1">Aminoglycoside phosphotransferase domain-containing protein</fullName>
    </recommendedName>
</protein>
<evidence type="ECO:0000259" key="1">
    <source>
        <dbReference type="Pfam" id="PF01636"/>
    </source>
</evidence>
<feature type="domain" description="Aminoglycoside phosphotransferase" evidence="1">
    <location>
        <begin position="37"/>
        <end position="273"/>
    </location>
</feature>
<dbReference type="HOGENOM" id="CLU_007526_0_0_11"/>
<dbReference type="RefSeq" id="WP_007471831.1">
    <property type="nucleotide sequence ID" value="NZ_KI391953.1"/>
</dbReference>